<keyword evidence="1" id="KW-0472">Membrane</keyword>
<sequence>MISSYLSALGMFAGVVVALGLTGIVAALRGWRPATRRSRRGRIRGRLVRAVEELPPGWRDNYRLLLAGAAGAGALMWAVTGWPVHGLLAFAAVAGLPFVLYPGGSGRAEIARLEAIAEWLQQLASVRAGGKPLEATIVDLDTVPALLERPVGRLADRLRSGMPARRAYRELADDLGSRIGDDIAQLFIDHLTSRGPGLARALSAQAALVARQSADLRDIDAERAKARSEARRVSLFAITVVTVILVNGSYAQPFATPSGQLGLLVVGVLFVASLLWLRRMAVLEDEPRTLLTAEERAKEIEGEEA</sequence>
<keyword evidence="1" id="KW-0812">Transmembrane</keyword>
<feature type="transmembrane region" description="Helical" evidence="1">
    <location>
        <begin position="258"/>
        <end position="277"/>
    </location>
</feature>
<dbReference type="Proteomes" id="UP000677413">
    <property type="component" value="Unassembled WGS sequence"/>
</dbReference>
<organism evidence="2 3">
    <name type="scientific">Streptomyces liliiviolaceus</name>
    <dbReference type="NCBI Taxonomy" id="2823109"/>
    <lineage>
        <taxon>Bacteria</taxon>
        <taxon>Bacillati</taxon>
        <taxon>Actinomycetota</taxon>
        <taxon>Actinomycetes</taxon>
        <taxon>Kitasatosporales</taxon>
        <taxon>Streptomycetaceae</taxon>
        <taxon>Streptomyces</taxon>
    </lineage>
</organism>
<gene>
    <name evidence="2" type="ORF">J8N05_18885</name>
</gene>
<comment type="caution">
    <text evidence="2">The sequence shown here is derived from an EMBL/GenBank/DDBJ whole genome shotgun (WGS) entry which is preliminary data.</text>
</comment>
<feature type="transmembrane region" description="Helical" evidence="1">
    <location>
        <begin position="6"/>
        <end position="31"/>
    </location>
</feature>
<evidence type="ECO:0000313" key="3">
    <source>
        <dbReference type="Proteomes" id="UP000677413"/>
    </source>
</evidence>
<dbReference type="AlphaFoldDB" id="A0A941BE70"/>
<dbReference type="PANTHER" id="PTHR35007:SF3">
    <property type="entry name" value="POSSIBLE CONSERVED ALANINE RICH MEMBRANE PROTEIN"/>
    <property type="match status" value="1"/>
</dbReference>
<dbReference type="RefSeq" id="WP_210884272.1">
    <property type="nucleotide sequence ID" value="NZ_JAGPYQ010000001.1"/>
</dbReference>
<dbReference type="EMBL" id="JAGPYQ010000001">
    <property type="protein sequence ID" value="MBQ0850259.1"/>
    <property type="molecule type" value="Genomic_DNA"/>
</dbReference>
<evidence type="ECO:0008006" key="4">
    <source>
        <dbReference type="Google" id="ProtNLM"/>
    </source>
</evidence>
<proteinExistence type="predicted"/>
<keyword evidence="3" id="KW-1185">Reference proteome</keyword>
<evidence type="ECO:0000313" key="2">
    <source>
        <dbReference type="EMBL" id="MBQ0850259.1"/>
    </source>
</evidence>
<feature type="transmembrane region" description="Helical" evidence="1">
    <location>
        <begin position="85"/>
        <end position="103"/>
    </location>
</feature>
<feature type="transmembrane region" description="Helical" evidence="1">
    <location>
        <begin position="62"/>
        <end position="79"/>
    </location>
</feature>
<protein>
    <recommendedName>
        <fullName evidence="4">Type II secretion system protein GspF domain-containing protein</fullName>
    </recommendedName>
</protein>
<accession>A0A941BE70</accession>
<dbReference type="PANTHER" id="PTHR35007">
    <property type="entry name" value="INTEGRAL MEMBRANE PROTEIN-RELATED"/>
    <property type="match status" value="1"/>
</dbReference>
<evidence type="ECO:0000256" key="1">
    <source>
        <dbReference type="SAM" id="Phobius"/>
    </source>
</evidence>
<feature type="transmembrane region" description="Helical" evidence="1">
    <location>
        <begin position="233"/>
        <end position="252"/>
    </location>
</feature>
<keyword evidence="1" id="KW-1133">Transmembrane helix</keyword>
<reference evidence="2 3" key="1">
    <citation type="submission" date="2021-04" db="EMBL/GenBank/DDBJ databases">
        <authorList>
            <person name="Tang X."/>
            <person name="Zhou X."/>
            <person name="Chen X."/>
            <person name="Cernava T."/>
            <person name="Zhang C."/>
        </authorList>
    </citation>
    <scope>NUCLEOTIDE SEQUENCE [LARGE SCALE GENOMIC DNA]</scope>
    <source>
        <strain evidence="2 3">BH-SS-21</strain>
    </source>
</reference>
<name>A0A941BE70_9ACTN</name>